<gene>
    <name evidence="6" type="ORF">LSH36_628g03000</name>
</gene>
<evidence type="ECO:0000313" key="6">
    <source>
        <dbReference type="EMBL" id="KAK2146157.1"/>
    </source>
</evidence>
<dbReference type="SUPFAM" id="SSF103473">
    <property type="entry name" value="MFS general substrate transporter"/>
    <property type="match status" value="1"/>
</dbReference>
<dbReference type="Gene3D" id="1.20.1250.20">
    <property type="entry name" value="MFS general substrate transporter like domains"/>
    <property type="match status" value="1"/>
</dbReference>
<feature type="transmembrane region" description="Helical" evidence="5">
    <location>
        <begin position="93"/>
        <end position="113"/>
    </location>
</feature>
<dbReference type="PANTHER" id="PTHR10924">
    <property type="entry name" value="MAJOR FACILITATOR SUPERFAMILY PROTEIN-RELATED"/>
    <property type="match status" value="1"/>
</dbReference>
<keyword evidence="4 5" id="KW-0472">Membrane</keyword>
<dbReference type="InterPro" id="IPR049680">
    <property type="entry name" value="FLVCR1-2_SLC49-like"/>
</dbReference>
<evidence type="ECO:0000256" key="1">
    <source>
        <dbReference type="ARBA" id="ARBA00004141"/>
    </source>
</evidence>
<comment type="caution">
    <text evidence="6">The sequence shown here is derived from an EMBL/GenBank/DDBJ whole genome shotgun (WGS) entry which is preliminary data.</text>
</comment>
<comment type="subcellular location">
    <subcellularLocation>
        <location evidence="1">Membrane</location>
        <topology evidence="1">Multi-pass membrane protein</topology>
    </subcellularLocation>
</comment>
<keyword evidence="2 5" id="KW-0812">Transmembrane</keyword>
<protein>
    <submittedName>
        <fullName evidence="6">Uncharacterized protein</fullName>
    </submittedName>
</protein>
<sequence length="192" mass="21859">MSCSGVDLRKIIFWKKSCMMMENDVDPLINDDDVLDSNINGDETNYRTYKSRWYLLSVLAFLNISNGLMWISFSPVADYTAEYYSISAIKVNWLSMTFMVVSIPIGLFSTWFLDGVGIRASIITASWLNIIGSLLRVVSCQALVHSWSYRHSSDWADTVCSGSADDPVCSQKRLLRCGFHQINEPWPIPYQQ</sequence>
<organism evidence="6 7">
    <name type="scientific">Paralvinella palmiformis</name>
    <dbReference type="NCBI Taxonomy" id="53620"/>
    <lineage>
        <taxon>Eukaryota</taxon>
        <taxon>Metazoa</taxon>
        <taxon>Spiralia</taxon>
        <taxon>Lophotrochozoa</taxon>
        <taxon>Annelida</taxon>
        <taxon>Polychaeta</taxon>
        <taxon>Sedentaria</taxon>
        <taxon>Canalipalpata</taxon>
        <taxon>Terebellida</taxon>
        <taxon>Terebelliformia</taxon>
        <taxon>Alvinellidae</taxon>
        <taxon>Paralvinella</taxon>
    </lineage>
</organism>
<feature type="transmembrane region" description="Helical" evidence="5">
    <location>
        <begin position="53"/>
        <end position="73"/>
    </location>
</feature>
<evidence type="ECO:0000256" key="2">
    <source>
        <dbReference type="ARBA" id="ARBA00022692"/>
    </source>
</evidence>
<accession>A0AAD9J3W1</accession>
<evidence type="ECO:0000256" key="4">
    <source>
        <dbReference type="ARBA" id="ARBA00023136"/>
    </source>
</evidence>
<evidence type="ECO:0000313" key="7">
    <source>
        <dbReference type="Proteomes" id="UP001208570"/>
    </source>
</evidence>
<dbReference type="GO" id="GO:0016020">
    <property type="term" value="C:membrane"/>
    <property type="evidence" value="ECO:0007669"/>
    <property type="project" value="UniProtKB-SubCell"/>
</dbReference>
<dbReference type="AlphaFoldDB" id="A0AAD9J3W1"/>
<reference evidence="6" key="1">
    <citation type="journal article" date="2023" name="Mol. Biol. Evol.">
        <title>Third-Generation Sequencing Reveals the Adaptive Role of the Epigenome in Three Deep-Sea Polychaetes.</title>
        <authorList>
            <person name="Perez M."/>
            <person name="Aroh O."/>
            <person name="Sun Y."/>
            <person name="Lan Y."/>
            <person name="Juniper S.K."/>
            <person name="Young C.R."/>
            <person name="Angers B."/>
            <person name="Qian P.Y."/>
        </authorList>
    </citation>
    <scope>NUCLEOTIDE SEQUENCE</scope>
    <source>
        <strain evidence="6">P08H-3</strain>
    </source>
</reference>
<dbReference type="InterPro" id="IPR036259">
    <property type="entry name" value="MFS_trans_sf"/>
</dbReference>
<dbReference type="PANTHER" id="PTHR10924:SF6">
    <property type="entry name" value="SOLUTE CARRIER FAMILY 49 MEMBER A3"/>
    <property type="match status" value="1"/>
</dbReference>
<keyword evidence="7" id="KW-1185">Reference proteome</keyword>
<keyword evidence="3 5" id="KW-1133">Transmembrane helix</keyword>
<evidence type="ECO:0000256" key="5">
    <source>
        <dbReference type="SAM" id="Phobius"/>
    </source>
</evidence>
<dbReference type="EMBL" id="JAODUP010000628">
    <property type="protein sequence ID" value="KAK2146157.1"/>
    <property type="molecule type" value="Genomic_DNA"/>
</dbReference>
<proteinExistence type="predicted"/>
<name>A0AAD9J3W1_9ANNE</name>
<dbReference type="Proteomes" id="UP001208570">
    <property type="component" value="Unassembled WGS sequence"/>
</dbReference>
<evidence type="ECO:0000256" key="3">
    <source>
        <dbReference type="ARBA" id="ARBA00022989"/>
    </source>
</evidence>